<reference evidence="1" key="1">
    <citation type="journal article" date="2013" name="BMC Genomics">
        <title>Unscrambling butterfly oogenesis.</title>
        <authorList>
            <person name="Carter J.M."/>
            <person name="Baker S.C."/>
            <person name="Pink R."/>
            <person name="Carter D.R."/>
            <person name="Collins A."/>
            <person name="Tomlin J."/>
            <person name="Gibbs M."/>
            <person name="Breuker C.J."/>
        </authorList>
    </citation>
    <scope>NUCLEOTIDE SEQUENCE</scope>
    <source>
        <tissue evidence="1">Ovary</tissue>
    </source>
</reference>
<dbReference type="AlphaFoldDB" id="S4P983"/>
<organism evidence="1">
    <name type="scientific">Pararge aegeria</name>
    <name type="common">speckled wood butterfly</name>
    <dbReference type="NCBI Taxonomy" id="116150"/>
    <lineage>
        <taxon>Eukaryota</taxon>
        <taxon>Metazoa</taxon>
        <taxon>Ecdysozoa</taxon>
        <taxon>Arthropoda</taxon>
        <taxon>Hexapoda</taxon>
        <taxon>Insecta</taxon>
        <taxon>Pterygota</taxon>
        <taxon>Neoptera</taxon>
        <taxon>Endopterygota</taxon>
        <taxon>Lepidoptera</taxon>
        <taxon>Glossata</taxon>
        <taxon>Ditrysia</taxon>
        <taxon>Papilionoidea</taxon>
        <taxon>Nymphalidae</taxon>
        <taxon>Satyrinae</taxon>
        <taxon>Satyrini</taxon>
        <taxon>Parargina</taxon>
        <taxon>Pararge</taxon>
    </lineage>
</organism>
<evidence type="ECO:0000313" key="1">
    <source>
        <dbReference type="EMBL" id="JAA85638.1"/>
    </source>
</evidence>
<sequence length="69" mass="7855">MHFICAAQLYFIIMNNTCKASMSVVSAKARQQEKFYINPSPAKYRARFSFHSLWSLGISPPLEKCGLII</sequence>
<dbReference type="EMBL" id="GAIX01006922">
    <property type="protein sequence ID" value="JAA85638.1"/>
    <property type="molecule type" value="Transcribed_RNA"/>
</dbReference>
<protein>
    <submittedName>
        <fullName evidence="1">Uncharacterized protein</fullName>
    </submittedName>
</protein>
<name>S4P983_9NEOP</name>
<accession>S4P983</accession>
<reference evidence="1" key="2">
    <citation type="submission" date="2013-05" db="EMBL/GenBank/DDBJ databases">
        <authorList>
            <person name="Carter J.-M."/>
            <person name="Baker S.C."/>
            <person name="Pink R."/>
            <person name="Carter D.R.F."/>
            <person name="Collins A."/>
            <person name="Tomlin J."/>
            <person name="Gibbs M."/>
            <person name="Breuker C.J."/>
        </authorList>
    </citation>
    <scope>NUCLEOTIDE SEQUENCE</scope>
    <source>
        <tissue evidence="1">Ovary</tissue>
    </source>
</reference>
<proteinExistence type="predicted"/>